<dbReference type="InterPro" id="IPR030379">
    <property type="entry name" value="G_SEPTIN_dom"/>
</dbReference>
<feature type="domain" description="Septin-type G" evidence="1">
    <location>
        <begin position="1"/>
        <end position="49"/>
    </location>
</feature>
<dbReference type="Proteomes" id="UP000193648">
    <property type="component" value="Unassembled WGS sequence"/>
</dbReference>
<protein>
    <recommendedName>
        <fullName evidence="1">Septin-type G domain-containing protein</fullName>
    </recommendedName>
</protein>
<comment type="caution">
    <text evidence="2">The sequence shown here is derived from an EMBL/GenBank/DDBJ whole genome shotgun (WGS) entry which is preliminary data.</text>
</comment>
<organism evidence="2 3">
    <name type="scientific">Lobosporangium transversale</name>
    <dbReference type="NCBI Taxonomy" id="64571"/>
    <lineage>
        <taxon>Eukaryota</taxon>
        <taxon>Fungi</taxon>
        <taxon>Fungi incertae sedis</taxon>
        <taxon>Mucoromycota</taxon>
        <taxon>Mortierellomycotina</taxon>
        <taxon>Mortierellomycetes</taxon>
        <taxon>Mortierellales</taxon>
        <taxon>Mortierellaceae</taxon>
        <taxon>Lobosporangium</taxon>
    </lineage>
</organism>
<dbReference type="OrthoDB" id="416553at2759"/>
<evidence type="ECO:0000313" key="3">
    <source>
        <dbReference type="Proteomes" id="UP000193648"/>
    </source>
</evidence>
<dbReference type="InterPro" id="IPR027417">
    <property type="entry name" value="P-loop_NTPase"/>
</dbReference>
<evidence type="ECO:0000259" key="1">
    <source>
        <dbReference type="Pfam" id="PF00735"/>
    </source>
</evidence>
<dbReference type="InParanoid" id="A0A1Y2GW90"/>
<keyword evidence="3" id="KW-1185">Reference proteome</keyword>
<name>A0A1Y2GW90_9FUNG</name>
<dbReference type="AlphaFoldDB" id="A0A1Y2GW90"/>
<accession>A0A1Y2GW90</accession>
<dbReference type="EMBL" id="MCFF01000006">
    <property type="protein sequence ID" value="ORZ26576.1"/>
    <property type="molecule type" value="Genomic_DNA"/>
</dbReference>
<evidence type="ECO:0000313" key="2">
    <source>
        <dbReference type="EMBL" id="ORZ26576.1"/>
    </source>
</evidence>
<dbReference type="GeneID" id="33564966"/>
<gene>
    <name evidence="2" type="ORF">BCR41DRAFT_347570</name>
</gene>
<dbReference type="Pfam" id="PF00735">
    <property type="entry name" value="Septin"/>
    <property type="match status" value="1"/>
</dbReference>
<dbReference type="Gene3D" id="3.40.50.300">
    <property type="entry name" value="P-loop containing nucleotide triphosphate hydrolases"/>
    <property type="match status" value="1"/>
</dbReference>
<reference evidence="2 3" key="1">
    <citation type="submission" date="2016-07" db="EMBL/GenBank/DDBJ databases">
        <title>Pervasive Adenine N6-methylation of Active Genes in Fungi.</title>
        <authorList>
            <consortium name="DOE Joint Genome Institute"/>
            <person name="Mondo S.J."/>
            <person name="Dannebaum R.O."/>
            <person name="Kuo R.C."/>
            <person name="Labutti K."/>
            <person name="Haridas S."/>
            <person name="Kuo A."/>
            <person name="Salamov A."/>
            <person name="Ahrendt S.R."/>
            <person name="Lipzen A."/>
            <person name="Sullivan W."/>
            <person name="Andreopoulos W.B."/>
            <person name="Clum A."/>
            <person name="Lindquist E."/>
            <person name="Daum C."/>
            <person name="Ramamoorthy G.K."/>
            <person name="Gryganskyi A."/>
            <person name="Culley D."/>
            <person name="Magnuson J.K."/>
            <person name="James T.Y."/>
            <person name="O'Malley M.A."/>
            <person name="Stajich J.E."/>
            <person name="Spatafora J.W."/>
            <person name="Visel A."/>
            <person name="Grigoriev I.V."/>
        </authorList>
    </citation>
    <scope>NUCLEOTIDE SEQUENCE [LARGE SCALE GENOMIC DNA]</scope>
    <source>
        <strain evidence="2 3">NRRL 3116</strain>
    </source>
</reference>
<proteinExistence type="predicted"/>
<sequence length="57" mass="6933">MKLFHERVNLVPIITKSDTLSEKELWILKKRMVRQLKLNGIIFHTFGKDSRVSWKHW</sequence>
<dbReference type="RefSeq" id="XP_021884339.1">
    <property type="nucleotide sequence ID" value="XM_022023122.1"/>
</dbReference>
<dbReference type="GO" id="GO:0005525">
    <property type="term" value="F:GTP binding"/>
    <property type="evidence" value="ECO:0007669"/>
    <property type="project" value="InterPro"/>
</dbReference>